<protein>
    <submittedName>
        <fullName evidence="1">Uncharacterized protein</fullName>
    </submittedName>
</protein>
<evidence type="ECO:0000313" key="2">
    <source>
        <dbReference type="Proteomes" id="UP000095725"/>
    </source>
</evidence>
<dbReference type="GeneID" id="77850131"/>
<dbReference type="EMBL" id="CZBL01000011">
    <property type="protein sequence ID" value="CUQ34704.1"/>
    <property type="molecule type" value="Genomic_DNA"/>
</dbReference>
<organism evidence="1 2">
    <name type="scientific">Bacteroides caccae</name>
    <dbReference type="NCBI Taxonomy" id="47678"/>
    <lineage>
        <taxon>Bacteria</taxon>
        <taxon>Pseudomonadati</taxon>
        <taxon>Bacteroidota</taxon>
        <taxon>Bacteroidia</taxon>
        <taxon>Bacteroidales</taxon>
        <taxon>Bacteroidaceae</taxon>
        <taxon>Bacteroides</taxon>
    </lineage>
</organism>
<reference evidence="1 2" key="1">
    <citation type="submission" date="2015-09" db="EMBL/GenBank/DDBJ databases">
        <authorList>
            <consortium name="Pathogen Informatics"/>
        </authorList>
    </citation>
    <scope>NUCLEOTIDE SEQUENCE [LARGE SCALE GENOMIC DNA]</scope>
    <source>
        <strain evidence="1 2">2789STDY5834946</strain>
    </source>
</reference>
<dbReference type="AlphaFoldDB" id="A0A174VIY8"/>
<proteinExistence type="predicted"/>
<dbReference type="RefSeq" id="WP_008672739.1">
    <property type="nucleotide sequence ID" value="NZ_CAXKYF010000013.1"/>
</dbReference>
<name>A0A174VIY8_9BACE</name>
<sequence length="52" mass="5950">MDLKMPEECDTVYPHRKETGNRTDGFGCTVRVQLIKLGEDVSLTVSRKRILI</sequence>
<dbReference type="Proteomes" id="UP000095725">
    <property type="component" value="Unassembled WGS sequence"/>
</dbReference>
<evidence type="ECO:0000313" key="1">
    <source>
        <dbReference type="EMBL" id="CUQ34704.1"/>
    </source>
</evidence>
<accession>A0A174VIY8</accession>
<gene>
    <name evidence="1" type="ORF">ERS852558_02733</name>
</gene>